<dbReference type="InterPro" id="IPR032378">
    <property type="entry name" value="ZC3H15/TMA46_C"/>
</dbReference>
<dbReference type="PANTHER" id="PTHR12292">
    <property type="entry name" value="RWD DOMAIN-CONTAINING PROTEIN"/>
    <property type="match status" value="1"/>
</dbReference>
<dbReference type="InterPro" id="IPR016135">
    <property type="entry name" value="UBQ-conjugating_enzyme/RWD"/>
</dbReference>
<reference evidence="4" key="1">
    <citation type="submission" date="2025-08" db="UniProtKB">
        <authorList>
            <consortium name="RefSeq"/>
        </authorList>
    </citation>
    <scope>IDENTIFICATION</scope>
</reference>
<dbReference type="InterPro" id="IPR040213">
    <property type="entry name" value="GIR2-like"/>
</dbReference>
<organism evidence="3 4">
    <name type="scientific">Priapulus caudatus</name>
    <name type="common">Priapulid worm</name>
    <dbReference type="NCBI Taxonomy" id="37621"/>
    <lineage>
        <taxon>Eukaryota</taxon>
        <taxon>Metazoa</taxon>
        <taxon>Ecdysozoa</taxon>
        <taxon>Scalidophora</taxon>
        <taxon>Priapulida</taxon>
        <taxon>Priapulimorpha</taxon>
        <taxon>Priapulimorphida</taxon>
        <taxon>Priapulidae</taxon>
        <taxon>Priapulus</taxon>
    </lineage>
</organism>
<dbReference type="SMART" id="SM00591">
    <property type="entry name" value="RWD"/>
    <property type="match status" value="1"/>
</dbReference>
<dbReference type="InterPro" id="IPR006575">
    <property type="entry name" value="RWD_dom"/>
</dbReference>
<evidence type="ECO:0000313" key="3">
    <source>
        <dbReference type="Proteomes" id="UP000695022"/>
    </source>
</evidence>
<dbReference type="PROSITE" id="PS50908">
    <property type="entry name" value="RWD"/>
    <property type="match status" value="1"/>
</dbReference>
<dbReference type="GeneID" id="106817456"/>
<evidence type="ECO:0000256" key="1">
    <source>
        <dbReference type="SAM" id="Coils"/>
    </source>
</evidence>
<gene>
    <name evidence="4" type="primary">LOC106817456</name>
</gene>
<keyword evidence="3" id="KW-1185">Reference proteome</keyword>
<sequence length="227" mass="26549">MTDYAQEQQDEIEAIQSIYPEEYEEISTDPTCFSVFVQTEDYEDDTDVGAACTLQFTYTPTYPDEVPLVEITNYENITDEDDVEELQQLLLQQAEENVGMVMVFTLVSALQDLLHERIEKKKEEEEQIRSRKKEQEEAAEMARFEGTRVNIETFMSWKQKFDEERRLQKEKKVDTTIKLGKLTGKELFMRDVTLNESDIQFLDDGEDEGVTIDESLFEDLDDLDIED</sequence>
<evidence type="ECO:0000313" key="4">
    <source>
        <dbReference type="RefSeq" id="XP_014677606.1"/>
    </source>
</evidence>
<protein>
    <submittedName>
        <fullName evidence="4">RWD domain-containing protein 1-like</fullName>
    </submittedName>
</protein>
<feature type="coiled-coil region" evidence="1">
    <location>
        <begin position="107"/>
        <end position="141"/>
    </location>
</feature>
<name>A0ABM1EZI5_PRICU</name>
<dbReference type="Proteomes" id="UP000695022">
    <property type="component" value="Unplaced"/>
</dbReference>
<dbReference type="SUPFAM" id="SSF54495">
    <property type="entry name" value="UBC-like"/>
    <property type="match status" value="1"/>
</dbReference>
<dbReference type="Pfam" id="PF05773">
    <property type="entry name" value="RWD"/>
    <property type="match status" value="1"/>
</dbReference>
<dbReference type="RefSeq" id="XP_014677606.1">
    <property type="nucleotide sequence ID" value="XM_014822120.1"/>
</dbReference>
<accession>A0ABM1EZI5</accession>
<evidence type="ECO:0000259" key="2">
    <source>
        <dbReference type="PROSITE" id="PS50908"/>
    </source>
</evidence>
<proteinExistence type="predicted"/>
<dbReference type="Gene3D" id="3.10.110.10">
    <property type="entry name" value="Ubiquitin Conjugating Enzyme"/>
    <property type="match status" value="1"/>
</dbReference>
<keyword evidence="1" id="KW-0175">Coiled coil</keyword>
<dbReference type="Pfam" id="PF16543">
    <property type="entry name" value="DFRP_C"/>
    <property type="match status" value="1"/>
</dbReference>
<feature type="domain" description="RWD" evidence="2">
    <location>
        <begin position="10"/>
        <end position="117"/>
    </location>
</feature>